<evidence type="ECO:0000256" key="5">
    <source>
        <dbReference type="ARBA" id="ARBA00023136"/>
    </source>
</evidence>
<dbReference type="RefSeq" id="WP_012963048.1">
    <property type="nucleotide sequence ID" value="NC_013799.1"/>
</dbReference>
<gene>
    <name evidence="7" type="primary">livM</name>
    <name evidence="7" type="ordered locus">HTH_0401</name>
</gene>
<evidence type="ECO:0000256" key="6">
    <source>
        <dbReference type="SAM" id="Phobius"/>
    </source>
</evidence>
<dbReference type="Proteomes" id="UP000002574">
    <property type="component" value="Chromosome"/>
</dbReference>
<evidence type="ECO:0000256" key="2">
    <source>
        <dbReference type="ARBA" id="ARBA00022475"/>
    </source>
</evidence>
<protein>
    <submittedName>
        <fullName evidence="7">ABC-type branched-chain amino acid transporter permease component</fullName>
    </submittedName>
</protein>
<dbReference type="PANTHER" id="PTHR30482">
    <property type="entry name" value="HIGH-AFFINITY BRANCHED-CHAIN AMINO ACID TRANSPORT SYSTEM PERMEASE"/>
    <property type="match status" value="1"/>
</dbReference>
<name>D3DGB3_HYDTT</name>
<dbReference type="AlphaFoldDB" id="D3DGB3"/>
<dbReference type="Pfam" id="PF02653">
    <property type="entry name" value="BPD_transp_2"/>
    <property type="match status" value="1"/>
</dbReference>
<sequence>MLKLFILVIAGAVFPLLADPYWLRVASSALLLSSLAYSHNLFFHFLGYPTFGGVAFFGIGAYTFSLLFSHNLPIYASLPFAGILSSLFAIPLLPVVLRLKSHYFAIGTLALQITLMEVAENLSITGGTKGYALKVSESSNLIAFYLFLLLTVILLIYCAFLERSILGKTLKAIKEDEEAAQILGINPTPYKMLMLISMTFSLGLLGGTFSIWSAYIDAPTVFSPVLSVKTFFILILSMRAPILGPLLWSILFELIFELMWSSFPQVHGLLLGIAIILLILIFPKGVLWKGS</sequence>
<dbReference type="InterPro" id="IPR001851">
    <property type="entry name" value="ABC_transp_permease"/>
</dbReference>
<dbReference type="STRING" id="608538.HTH_0401"/>
<evidence type="ECO:0000256" key="4">
    <source>
        <dbReference type="ARBA" id="ARBA00022989"/>
    </source>
</evidence>
<evidence type="ECO:0000256" key="1">
    <source>
        <dbReference type="ARBA" id="ARBA00004651"/>
    </source>
</evidence>
<dbReference type="GO" id="GO:0005886">
    <property type="term" value="C:plasma membrane"/>
    <property type="evidence" value="ECO:0007669"/>
    <property type="project" value="UniProtKB-SubCell"/>
</dbReference>
<dbReference type="OrthoDB" id="9789927at2"/>
<keyword evidence="2" id="KW-1003">Cell membrane</keyword>
<keyword evidence="4 6" id="KW-1133">Transmembrane helix</keyword>
<organism evidence="7 8">
    <name type="scientific">Hydrogenobacter thermophilus (strain DSM 6534 / IAM 12695 / TK-6)</name>
    <dbReference type="NCBI Taxonomy" id="608538"/>
    <lineage>
        <taxon>Bacteria</taxon>
        <taxon>Pseudomonadati</taxon>
        <taxon>Aquificota</taxon>
        <taxon>Aquificia</taxon>
        <taxon>Aquificales</taxon>
        <taxon>Aquificaceae</taxon>
        <taxon>Hydrogenobacter</taxon>
    </lineage>
</organism>
<proteinExistence type="predicted"/>
<keyword evidence="8" id="KW-1185">Reference proteome</keyword>
<feature type="transmembrane region" description="Helical" evidence="6">
    <location>
        <begin position="142"/>
        <end position="161"/>
    </location>
</feature>
<feature type="transmembrane region" description="Helical" evidence="6">
    <location>
        <begin position="269"/>
        <end position="287"/>
    </location>
</feature>
<dbReference type="GO" id="GO:0015658">
    <property type="term" value="F:branched-chain amino acid transmembrane transporter activity"/>
    <property type="evidence" value="ECO:0007669"/>
    <property type="project" value="InterPro"/>
</dbReference>
<keyword evidence="3 6" id="KW-0812">Transmembrane</keyword>
<dbReference type="InterPro" id="IPR043428">
    <property type="entry name" value="LivM-like"/>
</dbReference>
<comment type="subcellular location">
    <subcellularLocation>
        <location evidence="1">Cell membrane</location>
        <topology evidence="1">Multi-pass membrane protein</topology>
    </subcellularLocation>
</comment>
<dbReference type="CDD" id="cd06581">
    <property type="entry name" value="TM_PBP1_LivM_like"/>
    <property type="match status" value="1"/>
</dbReference>
<dbReference type="KEGG" id="hte:Hydth_0400"/>
<evidence type="ECO:0000313" key="7">
    <source>
        <dbReference type="EMBL" id="BAI68865.1"/>
    </source>
</evidence>
<feature type="transmembrane region" description="Helical" evidence="6">
    <location>
        <begin position="42"/>
        <end position="62"/>
    </location>
</feature>
<feature type="transmembrane region" description="Helical" evidence="6">
    <location>
        <begin position="74"/>
        <end position="97"/>
    </location>
</feature>
<dbReference type="PATRIC" id="fig|608538.5.peg.405"/>
<feature type="transmembrane region" description="Helical" evidence="6">
    <location>
        <begin position="192"/>
        <end position="215"/>
    </location>
</feature>
<keyword evidence="5 6" id="KW-0472">Membrane</keyword>
<evidence type="ECO:0000256" key="3">
    <source>
        <dbReference type="ARBA" id="ARBA00022692"/>
    </source>
</evidence>
<evidence type="ECO:0000313" key="8">
    <source>
        <dbReference type="Proteomes" id="UP000002574"/>
    </source>
</evidence>
<dbReference type="eggNOG" id="COG4177">
    <property type="taxonomic scope" value="Bacteria"/>
</dbReference>
<dbReference type="KEGG" id="hth:HTH_0401"/>
<accession>D3DGB3</accession>
<dbReference type="EMBL" id="AP011112">
    <property type="protein sequence ID" value="BAI68865.1"/>
    <property type="molecule type" value="Genomic_DNA"/>
</dbReference>
<reference evidence="7 8" key="1">
    <citation type="journal article" date="2010" name="J. Bacteriol.">
        <title>Complete genome sequence of the thermophilic, obligately chemolithoautotrophic hydrogen-oxidizing bacterium Hydrogenobacter thermophilus TK-6.</title>
        <authorList>
            <person name="Arai H."/>
            <person name="Kanbe H."/>
            <person name="Ishii M."/>
            <person name="Igarashi Y."/>
        </authorList>
    </citation>
    <scope>NUCLEOTIDE SEQUENCE [LARGE SCALE GENOMIC DNA]</scope>
    <source>
        <strain evidence="8">DSM 6534 / IAM 12695 / TK-6</strain>
    </source>
</reference>
<dbReference type="PANTHER" id="PTHR30482:SF10">
    <property type="entry name" value="HIGH-AFFINITY BRANCHED-CHAIN AMINO ACID TRANSPORT PROTEIN BRAE"/>
    <property type="match status" value="1"/>
</dbReference>